<dbReference type="EMBL" id="CP013235">
    <property type="protein sequence ID" value="AMP12260.1"/>
    <property type="molecule type" value="Genomic_DNA"/>
</dbReference>
<evidence type="ECO:0000313" key="1">
    <source>
        <dbReference type="EMBL" id="AMP12260.1"/>
    </source>
</evidence>
<proteinExistence type="predicted"/>
<evidence type="ECO:0000313" key="2">
    <source>
        <dbReference type="Proteomes" id="UP000071778"/>
    </source>
</evidence>
<dbReference type="Proteomes" id="UP000071778">
    <property type="component" value="Chromosome"/>
</dbReference>
<accession>A0A127QQ45</accession>
<dbReference type="AlphaFoldDB" id="A0A127QQ45"/>
<organism evidence="1 2">
    <name type="scientific">Collimonas arenae</name>
    <dbReference type="NCBI Taxonomy" id="279058"/>
    <lineage>
        <taxon>Bacteria</taxon>
        <taxon>Pseudomonadati</taxon>
        <taxon>Pseudomonadota</taxon>
        <taxon>Betaproteobacteria</taxon>
        <taxon>Burkholderiales</taxon>
        <taxon>Oxalobacteraceae</taxon>
        <taxon>Collimonas</taxon>
    </lineage>
</organism>
<keyword evidence="2" id="KW-1185">Reference proteome</keyword>
<protein>
    <submittedName>
        <fullName evidence="1">Uncharacterized protein</fullName>
    </submittedName>
</protein>
<name>A0A127QQ45_9BURK</name>
<gene>
    <name evidence="1" type="ORF">CAter282_4605</name>
</gene>
<sequence length="51" mass="5575">MIHEKLPPILIKKFFHSSAARGAQATGLPGGSGFALTRLLSLSVDDRRQRK</sequence>
<reference evidence="1 2" key="1">
    <citation type="submission" date="2015-11" db="EMBL/GenBank/DDBJ databases">
        <title>Exploring the genomic traits of fungus-feeding bacterial genus Collimonas.</title>
        <authorList>
            <person name="Song C."/>
            <person name="Schmidt R."/>
            <person name="de Jager V."/>
            <person name="Krzyzanowska D."/>
            <person name="Jongedijk E."/>
            <person name="Cankar K."/>
            <person name="Beekwilder J."/>
            <person name="van Veen A."/>
            <person name="de Boer W."/>
            <person name="van Veen J.A."/>
            <person name="Garbeva P."/>
        </authorList>
    </citation>
    <scope>NUCLEOTIDE SEQUENCE [LARGE SCALE GENOMIC DNA]</scope>
    <source>
        <strain evidence="1 2">Ter282</strain>
    </source>
</reference>